<dbReference type="STRING" id="1324314.BVG16_05690"/>
<keyword evidence="4" id="KW-0472">Membrane</keyword>
<dbReference type="Gene3D" id="3.30.450.20">
    <property type="entry name" value="PAS domain"/>
    <property type="match status" value="1"/>
</dbReference>
<dbReference type="PANTHER" id="PTHR43280">
    <property type="entry name" value="ARAC-FAMILY TRANSCRIPTIONAL REGULATOR"/>
    <property type="match status" value="1"/>
</dbReference>
<dbReference type="GO" id="GO:0003700">
    <property type="term" value="F:DNA-binding transcription factor activity"/>
    <property type="evidence" value="ECO:0007669"/>
    <property type="project" value="InterPro"/>
</dbReference>
<gene>
    <name evidence="6" type="ORF">BVG16_05690</name>
</gene>
<dbReference type="PANTHER" id="PTHR43280:SF2">
    <property type="entry name" value="HTH-TYPE TRANSCRIPTIONAL REGULATOR EXSA"/>
    <property type="match status" value="1"/>
</dbReference>
<reference evidence="6 7" key="1">
    <citation type="submission" date="2017-01" db="EMBL/GenBank/DDBJ databases">
        <title>Genome analysis of Paenibacillus selenitrireducens ES3-24.</title>
        <authorList>
            <person name="Xu D."/>
            <person name="Yao R."/>
            <person name="Zheng S."/>
        </authorList>
    </citation>
    <scope>NUCLEOTIDE SEQUENCE [LARGE SCALE GENOMIC DNA]</scope>
    <source>
        <strain evidence="6 7">ES3-24</strain>
    </source>
</reference>
<sequence length="768" mass="87590">MRRMTMKLRSFLFSGKYYARLIGFGFMTVCIPIVLASFLAYSMLSRNLEEQVKQANLQTMLQIQARIDAELNTVVKATRGLVFDSSIQKYFYKTDLNDYTEMMDVQKKLSALERSIEHSTRIGLFLPSQKIELTTTVGYERIDDPAGKYSYVGTNNPDSPMRWIPNGQEGSGSFTFVQSLPAISNTPQAYLTVDLNKRALADIMNTGGLGESGRMMVMSESGVVVSLIERSKDGQSRESDATWKKNILNASEQTGFYKDSSRNTLSIFTKSSVNGWTTVLDFPLTELNGQRANVGRLTVIVCLGALALGMLLLYINSRKLYAPIRKLLGQEQTAGDTHSTKIDEWTWIRNNWDQLKLQVGALREQSSRNAPLLRDVFFMNMVYGQYAHEPLDRLTELCNLHGVSAHAKWKVFVVEAENHEMYDKFRKEDRQLILLAISSICQDIANQHNIKAYFINGVEAAQVIVVLQMSPEWSDKQLSAVSYQVCESVRMSIDTYLKFNASVGIGNTYNHIQNVRLSCMEAKEALKYRIVKGGNRTIGIQDLRPDRDALRYPFELEATIMRELQNGDRVRTMEAFALFAQTVTSRDYPASQVYQAFHMLYVSFFHKLKELSDEGVHQLSETDAFERISASRTVVEIETWFRDVIFPILFPRFEEAIDGKGKHLVERAKKYMIEAVNLDHTLQSVASYVDLSPSYFSRMFQKYTGQSFTSYVSELKIERAKELLVHTNEPIAAIAEKINYTERSFRRVFKNLTGHSPATYREQGQNPR</sequence>
<dbReference type="OrthoDB" id="1975037at2"/>
<evidence type="ECO:0000313" key="6">
    <source>
        <dbReference type="EMBL" id="OPA80235.1"/>
    </source>
</evidence>
<feature type="domain" description="HTH araC/xylS-type" evidence="5">
    <location>
        <begin position="666"/>
        <end position="763"/>
    </location>
</feature>
<dbReference type="GO" id="GO:0043565">
    <property type="term" value="F:sequence-specific DNA binding"/>
    <property type="evidence" value="ECO:0007669"/>
    <property type="project" value="InterPro"/>
</dbReference>
<dbReference type="InterPro" id="IPR009057">
    <property type="entry name" value="Homeodomain-like_sf"/>
</dbReference>
<dbReference type="EMBL" id="MSZX01000002">
    <property type="protein sequence ID" value="OPA80235.1"/>
    <property type="molecule type" value="Genomic_DNA"/>
</dbReference>
<dbReference type="InterPro" id="IPR018062">
    <property type="entry name" value="HTH_AraC-typ_CS"/>
</dbReference>
<protein>
    <recommendedName>
        <fullName evidence="5">HTH araC/xylS-type domain-containing protein</fullName>
    </recommendedName>
</protein>
<evidence type="ECO:0000256" key="2">
    <source>
        <dbReference type="ARBA" id="ARBA00023125"/>
    </source>
</evidence>
<dbReference type="PROSITE" id="PS00041">
    <property type="entry name" value="HTH_ARAC_FAMILY_1"/>
    <property type="match status" value="1"/>
</dbReference>
<dbReference type="SMART" id="SM00342">
    <property type="entry name" value="HTH_ARAC"/>
    <property type="match status" value="1"/>
</dbReference>
<organism evidence="6 7">
    <name type="scientific">Paenibacillus selenitireducens</name>
    <dbReference type="NCBI Taxonomy" id="1324314"/>
    <lineage>
        <taxon>Bacteria</taxon>
        <taxon>Bacillati</taxon>
        <taxon>Bacillota</taxon>
        <taxon>Bacilli</taxon>
        <taxon>Bacillales</taxon>
        <taxon>Paenibacillaceae</taxon>
        <taxon>Paenibacillus</taxon>
    </lineage>
</organism>
<comment type="caution">
    <text evidence="6">The sequence shown here is derived from an EMBL/GenBank/DDBJ whole genome shotgun (WGS) entry which is preliminary data.</text>
</comment>
<evidence type="ECO:0000256" key="1">
    <source>
        <dbReference type="ARBA" id="ARBA00023015"/>
    </source>
</evidence>
<evidence type="ECO:0000256" key="3">
    <source>
        <dbReference type="ARBA" id="ARBA00023163"/>
    </source>
</evidence>
<dbReference type="Gene3D" id="1.10.10.60">
    <property type="entry name" value="Homeodomain-like"/>
    <property type="match status" value="2"/>
</dbReference>
<keyword evidence="4" id="KW-0812">Transmembrane</keyword>
<keyword evidence="2" id="KW-0238">DNA-binding</keyword>
<dbReference type="InterPro" id="IPR018060">
    <property type="entry name" value="HTH_AraC"/>
</dbReference>
<dbReference type="AlphaFoldDB" id="A0A1T2XK83"/>
<keyword evidence="3" id="KW-0804">Transcription</keyword>
<dbReference type="Pfam" id="PF12833">
    <property type="entry name" value="HTH_18"/>
    <property type="match status" value="1"/>
</dbReference>
<dbReference type="InterPro" id="IPR041522">
    <property type="entry name" value="CdaR_GGDEF"/>
</dbReference>
<dbReference type="PROSITE" id="PS01124">
    <property type="entry name" value="HTH_ARAC_FAMILY_2"/>
    <property type="match status" value="1"/>
</dbReference>
<evidence type="ECO:0000313" key="7">
    <source>
        <dbReference type="Proteomes" id="UP000190188"/>
    </source>
</evidence>
<accession>A0A1T2XK83</accession>
<name>A0A1T2XK83_9BACL</name>
<dbReference type="SUPFAM" id="SSF46689">
    <property type="entry name" value="Homeodomain-like"/>
    <property type="match status" value="2"/>
</dbReference>
<keyword evidence="4" id="KW-1133">Transmembrane helix</keyword>
<keyword evidence="7" id="KW-1185">Reference proteome</keyword>
<proteinExistence type="predicted"/>
<evidence type="ECO:0000259" key="5">
    <source>
        <dbReference type="PROSITE" id="PS01124"/>
    </source>
</evidence>
<keyword evidence="1" id="KW-0805">Transcription regulation</keyword>
<evidence type="ECO:0000256" key="4">
    <source>
        <dbReference type="SAM" id="Phobius"/>
    </source>
</evidence>
<dbReference type="Pfam" id="PF17853">
    <property type="entry name" value="GGDEF_2"/>
    <property type="match status" value="1"/>
</dbReference>
<feature type="transmembrane region" description="Helical" evidence="4">
    <location>
        <begin position="21"/>
        <end position="44"/>
    </location>
</feature>
<dbReference type="Proteomes" id="UP000190188">
    <property type="component" value="Unassembled WGS sequence"/>
</dbReference>